<dbReference type="Pfam" id="PF00392">
    <property type="entry name" value="GntR"/>
    <property type="match status" value="1"/>
</dbReference>
<organism evidence="7 8">
    <name type="scientific">Haloactinospora alba</name>
    <dbReference type="NCBI Taxonomy" id="405555"/>
    <lineage>
        <taxon>Bacteria</taxon>
        <taxon>Bacillati</taxon>
        <taxon>Actinomycetota</taxon>
        <taxon>Actinomycetes</taxon>
        <taxon>Streptosporangiales</taxon>
        <taxon>Nocardiopsidaceae</taxon>
        <taxon>Haloactinospora</taxon>
    </lineage>
</organism>
<proteinExistence type="inferred from homology"/>
<dbReference type="GO" id="GO:0030170">
    <property type="term" value="F:pyridoxal phosphate binding"/>
    <property type="evidence" value="ECO:0007669"/>
    <property type="project" value="InterPro"/>
</dbReference>
<accession>A0A543NI35</accession>
<keyword evidence="8" id="KW-1185">Reference proteome</keyword>
<keyword evidence="2" id="KW-0663">Pyridoxal phosphate</keyword>
<dbReference type="AlphaFoldDB" id="A0A543NI35"/>
<dbReference type="SUPFAM" id="SSF46785">
    <property type="entry name" value="Winged helix' DNA-binding domain"/>
    <property type="match status" value="1"/>
</dbReference>
<evidence type="ECO:0000259" key="6">
    <source>
        <dbReference type="PROSITE" id="PS50949"/>
    </source>
</evidence>
<dbReference type="CDD" id="cd00609">
    <property type="entry name" value="AAT_like"/>
    <property type="match status" value="1"/>
</dbReference>
<dbReference type="InterPro" id="IPR015424">
    <property type="entry name" value="PyrdxlP-dep_Trfase"/>
</dbReference>
<dbReference type="GO" id="GO:0003677">
    <property type="term" value="F:DNA binding"/>
    <property type="evidence" value="ECO:0007669"/>
    <property type="project" value="UniProtKB-KW"/>
</dbReference>
<dbReference type="Gene3D" id="3.90.1150.10">
    <property type="entry name" value="Aspartate Aminotransferase, domain 1"/>
    <property type="match status" value="1"/>
</dbReference>
<dbReference type="EMBL" id="VFQC01000001">
    <property type="protein sequence ID" value="TQN31506.1"/>
    <property type="molecule type" value="Genomic_DNA"/>
</dbReference>
<sequence>MGAQRQINGPLLARLIGSCAQQRPYYRSVGQAIGDLVLDGRLPAGTRLPAERDLAAALGLSRNTVTAAYGWLWESGLLERRQGAGSWTTLPDAGSGDGSVLAPRPGYTDLGVAAPAAVDGLQPAAERAVSQLRLHSGESGYTRCGVPELRRVIARRYSERGLPTRPEQIFVTSGVQHAMTLLLDLLVDPGSSVLLESPTYPHALASPRKYGARILTCGVGRDGWDMENLVAALRQWEPQLAYLIPDFHNPTGALMGAEERACLTAEARRTKTSLIIDESVAELAIDPVSQPAPVASHDTDGRVFTIGSAAKLLWGGLRVGWIRTSASVVARLMTVRQRVDLTSSVLDQLTVADLFSDLSEIRAQRGHQLRRNRDALAAAMEERLPEWRFTLPRGGLSLWCELPQLRATALADAALRRGLHIAPGPVFGTTGTLERYVRIPFTQPPEVLTEAVGRLAEAYAEAVPSSSPYRSELYV</sequence>
<dbReference type="Proteomes" id="UP000317422">
    <property type="component" value="Unassembled WGS sequence"/>
</dbReference>
<dbReference type="InterPro" id="IPR004839">
    <property type="entry name" value="Aminotransferase_I/II_large"/>
</dbReference>
<keyword evidence="5" id="KW-0804">Transcription</keyword>
<name>A0A543NI35_9ACTN</name>
<dbReference type="CDD" id="cd07377">
    <property type="entry name" value="WHTH_GntR"/>
    <property type="match status" value="1"/>
</dbReference>
<protein>
    <submittedName>
        <fullName evidence="7">GntR family transcriptional regulator</fullName>
    </submittedName>
</protein>
<dbReference type="InterPro" id="IPR036388">
    <property type="entry name" value="WH-like_DNA-bd_sf"/>
</dbReference>
<dbReference type="SMART" id="SM00345">
    <property type="entry name" value="HTH_GNTR"/>
    <property type="match status" value="1"/>
</dbReference>
<dbReference type="InterPro" id="IPR036390">
    <property type="entry name" value="WH_DNA-bd_sf"/>
</dbReference>
<dbReference type="InterPro" id="IPR051446">
    <property type="entry name" value="HTH_trans_reg/aminotransferase"/>
</dbReference>
<dbReference type="InterPro" id="IPR015422">
    <property type="entry name" value="PyrdxlP-dep_Trfase_small"/>
</dbReference>
<evidence type="ECO:0000256" key="3">
    <source>
        <dbReference type="ARBA" id="ARBA00023015"/>
    </source>
</evidence>
<keyword evidence="3" id="KW-0805">Transcription regulation</keyword>
<dbReference type="RefSeq" id="WP_141922895.1">
    <property type="nucleotide sequence ID" value="NZ_VFQC01000001.1"/>
</dbReference>
<dbReference type="GO" id="GO:0003700">
    <property type="term" value="F:DNA-binding transcription factor activity"/>
    <property type="evidence" value="ECO:0007669"/>
    <property type="project" value="InterPro"/>
</dbReference>
<dbReference type="Gene3D" id="1.10.10.10">
    <property type="entry name" value="Winged helix-like DNA-binding domain superfamily/Winged helix DNA-binding domain"/>
    <property type="match status" value="1"/>
</dbReference>
<dbReference type="InterPro" id="IPR000524">
    <property type="entry name" value="Tscrpt_reg_HTH_GntR"/>
</dbReference>
<gene>
    <name evidence="7" type="ORF">FHX37_1413</name>
</gene>
<dbReference type="PRINTS" id="PR00035">
    <property type="entry name" value="HTHGNTR"/>
</dbReference>
<evidence type="ECO:0000313" key="8">
    <source>
        <dbReference type="Proteomes" id="UP000317422"/>
    </source>
</evidence>
<dbReference type="PANTHER" id="PTHR46577:SF1">
    <property type="entry name" value="HTH-TYPE TRANSCRIPTIONAL REGULATORY PROTEIN GABR"/>
    <property type="match status" value="1"/>
</dbReference>
<dbReference type="InterPro" id="IPR015421">
    <property type="entry name" value="PyrdxlP-dep_Trfase_major"/>
</dbReference>
<dbReference type="OrthoDB" id="199743at2"/>
<feature type="domain" description="HTH gntR-type" evidence="6">
    <location>
        <begin position="23"/>
        <end position="91"/>
    </location>
</feature>
<evidence type="ECO:0000256" key="2">
    <source>
        <dbReference type="ARBA" id="ARBA00022898"/>
    </source>
</evidence>
<evidence type="ECO:0000256" key="4">
    <source>
        <dbReference type="ARBA" id="ARBA00023125"/>
    </source>
</evidence>
<dbReference type="Gene3D" id="3.40.640.10">
    <property type="entry name" value="Type I PLP-dependent aspartate aminotransferase-like (Major domain)"/>
    <property type="match status" value="1"/>
</dbReference>
<dbReference type="Pfam" id="PF00155">
    <property type="entry name" value="Aminotran_1_2"/>
    <property type="match status" value="1"/>
</dbReference>
<evidence type="ECO:0000313" key="7">
    <source>
        <dbReference type="EMBL" id="TQN31506.1"/>
    </source>
</evidence>
<dbReference type="PANTHER" id="PTHR46577">
    <property type="entry name" value="HTH-TYPE TRANSCRIPTIONAL REGULATORY PROTEIN GABR"/>
    <property type="match status" value="1"/>
</dbReference>
<keyword evidence="4" id="KW-0238">DNA-binding</keyword>
<evidence type="ECO:0000256" key="1">
    <source>
        <dbReference type="ARBA" id="ARBA00005384"/>
    </source>
</evidence>
<dbReference type="PROSITE" id="PS50949">
    <property type="entry name" value="HTH_GNTR"/>
    <property type="match status" value="1"/>
</dbReference>
<comment type="similarity">
    <text evidence="1">In the C-terminal section; belongs to the class-I pyridoxal-phosphate-dependent aminotransferase family.</text>
</comment>
<evidence type="ECO:0000256" key="5">
    <source>
        <dbReference type="ARBA" id="ARBA00023163"/>
    </source>
</evidence>
<comment type="caution">
    <text evidence="7">The sequence shown here is derived from an EMBL/GenBank/DDBJ whole genome shotgun (WGS) entry which is preliminary data.</text>
</comment>
<dbReference type="SUPFAM" id="SSF53383">
    <property type="entry name" value="PLP-dependent transferases"/>
    <property type="match status" value="1"/>
</dbReference>
<reference evidence="7 8" key="1">
    <citation type="submission" date="2019-06" db="EMBL/GenBank/DDBJ databases">
        <title>Sequencing the genomes of 1000 actinobacteria strains.</title>
        <authorList>
            <person name="Klenk H.-P."/>
        </authorList>
    </citation>
    <scope>NUCLEOTIDE SEQUENCE [LARGE SCALE GENOMIC DNA]</scope>
    <source>
        <strain evidence="7 8">DSM 45015</strain>
    </source>
</reference>